<reference evidence="1" key="2">
    <citation type="journal article" date="2023" name="IMA Fungus">
        <title>Comparative genomic study of the Penicillium genus elucidates a diverse pangenome and 15 lateral gene transfer events.</title>
        <authorList>
            <person name="Petersen C."/>
            <person name="Sorensen T."/>
            <person name="Nielsen M.R."/>
            <person name="Sondergaard T.E."/>
            <person name="Sorensen J.L."/>
            <person name="Fitzpatrick D.A."/>
            <person name="Frisvad J.C."/>
            <person name="Nielsen K.L."/>
        </authorList>
    </citation>
    <scope>NUCLEOTIDE SEQUENCE</scope>
    <source>
        <strain evidence="1">IBT 22155</strain>
    </source>
</reference>
<name>A0A9W9GUQ9_9EURO</name>
<dbReference type="Proteomes" id="UP001149079">
    <property type="component" value="Unassembled WGS sequence"/>
</dbReference>
<dbReference type="AlphaFoldDB" id="A0A9W9GUQ9"/>
<evidence type="ECO:0000313" key="1">
    <source>
        <dbReference type="EMBL" id="KAJ5130276.1"/>
    </source>
</evidence>
<dbReference type="SUPFAM" id="SSF56112">
    <property type="entry name" value="Protein kinase-like (PK-like)"/>
    <property type="match status" value="1"/>
</dbReference>
<keyword evidence="2" id="KW-1185">Reference proteome</keyword>
<protein>
    <recommendedName>
        <fullName evidence="3">Aminoglycoside phosphotransferase domain-containing protein</fullName>
    </recommendedName>
</protein>
<dbReference type="InterPro" id="IPR011009">
    <property type="entry name" value="Kinase-like_dom_sf"/>
</dbReference>
<evidence type="ECO:0008006" key="3">
    <source>
        <dbReference type="Google" id="ProtNLM"/>
    </source>
</evidence>
<dbReference type="PANTHER" id="PTHR21310">
    <property type="entry name" value="AMINOGLYCOSIDE PHOSPHOTRANSFERASE-RELATED-RELATED"/>
    <property type="match status" value="1"/>
</dbReference>
<evidence type="ECO:0000313" key="2">
    <source>
        <dbReference type="Proteomes" id="UP001149079"/>
    </source>
</evidence>
<comment type="caution">
    <text evidence="1">The sequence shown here is derived from an EMBL/GenBank/DDBJ whole genome shotgun (WGS) entry which is preliminary data.</text>
</comment>
<reference evidence="1" key="1">
    <citation type="submission" date="2022-11" db="EMBL/GenBank/DDBJ databases">
        <authorList>
            <person name="Petersen C."/>
        </authorList>
    </citation>
    <scope>NUCLEOTIDE SEQUENCE</scope>
    <source>
        <strain evidence="1">IBT 22155</strain>
    </source>
</reference>
<accession>A0A9W9GUQ9</accession>
<dbReference type="EMBL" id="JAPQKL010000005">
    <property type="protein sequence ID" value="KAJ5130276.1"/>
    <property type="molecule type" value="Genomic_DNA"/>
</dbReference>
<dbReference type="OrthoDB" id="3645574at2759"/>
<organism evidence="1 2">
    <name type="scientific">Penicillium bovifimosum</name>
    <dbReference type="NCBI Taxonomy" id="126998"/>
    <lineage>
        <taxon>Eukaryota</taxon>
        <taxon>Fungi</taxon>
        <taxon>Dikarya</taxon>
        <taxon>Ascomycota</taxon>
        <taxon>Pezizomycotina</taxon>
        <taxon>Eurotiomycetes</taxon>
        <taxon>Eurotiomycetidae</taxon>
        <taxon>Eurotiales</taxon>
        <taxon>Aspergillaceae</taxon>
        <taxon>Penicillium</taxon>
    </lineage>
</organism>
<proteinExistence type="predicted"/>
<dbReference type="InterPro" id="IPR051678">
    <property type="entry name" value="AGP_Transferase"/>
</dbReference>
<gene>
    <name evidence="1" type="ORF">N7515_006315</name>
</gene>
<dbReference type="GeneID" id="81406229"/>
<dbReference type="RefSeq" id="XP_056520655.1">
    <property type="nucleotide sequence ID" value="XM_056667059.1"/>
</dbReference>
<sequence>MLASTKLTRRLLHGEITYSAAKELETNVLHALTYPDQQDRYLQGLLQKSHIIEAVVAHHLNLGSTRYHVSDPREWLSGTFNVCIPIYVDNKQDPSFLLRLPLPHRVGENVSTGNADEKIRCEVGTYSWLQHHCPEVLIPRLHGYGLSTGQKFTSLNNLPFVSRLFESFRRYVLKFLGYPIPSEYVVHKSTLRESLGVGYLLIEYIDTSRGKMLSESWDQGRHNPQLRANLFRSLSDIMLAVARTPLPKIGSFIVDEKGFLKLRNRPLTLEIQGLENEHIPVDIPRGFTYSTVDAYTNDILAYHESRLHHQANAVNDVQDSLFQMAALTVMRAVRHIFFRPDLRRGPFFMSFTDLHQSNIFVDDRWNITCLVDLEWACSRPAEMIHPPYWLTNQPVDGISLGEYEDLHKEFMRAFTEQMLEHPHQSSGQLYSILQEGWNKGTFWYALALDSPTGLFRIFYDHIQPRFSRDHINDAAFFRITMEYWTTHAAKFIQQKVKDKEKYDHHLLKAFEQSPADQRVYQ</sequence>
<dbReference type="PANTHER" id="PTHR21310:SF37">
    <property type="entry name" value="AMINOGLYCOSIDE PHOSPHOTRANSFERASE DOMAIN-CONTAINING PROTEIN"/>
    <property type="match status" value="1"/>
</dbReference>